<accession>A0ABS8WXI7</accession>
<keyword evidence="1" id="KW-1133">Transmembrane helix</keyword>
<feature type="transmembrane region" description="Helical" evidence="1">
    <location>
        <begin position="13"/>
        <end position="35"/>
    </location>
</feature>
<name>A0ABS8WXI7_DATST</name>
<feature type="non-terminal residue" evidence="2">
    <location>
        <position position="137"/>
    </location>
</feature>
<feature type="non-terminal residue" evidence="2">
    <location>
        <position position="1"/>
    </location>
</feature>
<reference evidence="2 3" key="1">
    <citation type="journal article" date="2021" name="BMC Genomics">
        <title>Datura genome reveals duplications of psychoactive alkaloid biosynthetic genes and high mutation rate following tissue culture.</title>
        <authorList>
            <person name="Rajewski A."/>
            <person name="Carter-House D."/>
            <person name="Stajich J."/>
            <person name="Litt A."/>
        </authorList>
    </citation>
    <scope>NUCLEOTIDE SEQUENCE [LARGE SCALE GENOMIC DNA]</scope>
    <source>
        <strain evidence="2">AR-01</strain>
    </source>
</reference>
<gene>
    <name evidence="2" type="ORF">HAX54_005767</name>
</gene>
<proteinExistence type="predicted"/>
<comment type="caution">
    <text evidence="2">The sequence shown here is derived from an EMBL/GenBank/DDBJ whole genome shotgun (WGS) entry which is preliminary data.</text>
</comment>
<protein>
    <submittedName>
        <fullName evidence="2">Uncharacterized protein</fullName>
    </submittedName>
</protein>
<evidence type="ECO:0000313" key="2">
    <source>
        <dbReference type="EMBL" id="MCE3216261.1"/>
    </source>
</evidence>
<dbReference type="Proteomes" id="UP000823775">
    <property type="component" value="Unassembled WGS sequence"/>
</dbReference>
<sequence>NAAVVGCAREESLMYWVFMSIGTCCSLAMSISVAVHSIKCWASRVGVWHALPEHLYVRFVSAAWTLGFGKRSGQGVFIASYFPKRCLSRMMVELVLDLAVPFSADQGSCDTGVSKECYLVDPASSHMLVSKIKPCMC</sequence>
<keyword evidence="1" id="KW-0812">Transmembrane</keyword>
<organism evidence="2 3">
    <name type="scientific">Datura stramonium</name>
    <name type="common">Jimsonweed</name>
    <name type="synonym">Common thornapple</name>
    <dbReference type="NCBI Taxonomy" id="4076"/>
    <lineage>
        <taxon>Eukaryota</taxon>
        <taxon>Viridiplantae</taxon>
        <taxon>Streptophyta</taxon>
        <taxon>Embryophyta</taxon>
        <taxon>Tracheophyta</taxon>
        <taxon>Spermatophyta</taxon>
        <taxon>Magnoliopsida</taxon>
        <taxon>eudicotyledons</taxon>
        <taxon>Gunneridae</taxon>
        <taxon>Pentapetalae</taxon>
        <taxon>asterids</taxon>
        <taxon>lamiids</taxon>
        <taxon>Solanales</taxon>
        <taxon>Solanaceae</taxon>
        <taxon>Solanoideae</taxon>
        <taxon>Datureae</taxon>
        <taxon>Datura</taxon>
    </lineage>
</organism>
<keyword evidence="1" id="KW-0472">Membrane</keyword>
<dbReference type="EMBL" id="JACEIK010012912">
    <property type="protein sequence ID" value="MCE3216261.1"/>
    <property type="molecule type" value="Genomic_DNA"/>
</dbReference>
<keyword evidence="3" id="KW-1185">Reference proteome</keyword>
<evidence type="ECO:0000256" key="1">
    <source>
        <dbReference type="SAM" id="Phobius"/>
    </source>
</evidence>
<evidence type="ECO:0000313" key="3">
    <source>
        <dbReference type="Proteomes" id="UP000823775"/>
    </source>
</evidence>